<dbReference type="HAMAP" id="MF_00074">
    <property type="entry name" value="16SrRNA_methyltr_G"/>
    <property type="match status" value="1"/>
</dbReference>
<keyword evidence="1" id="KW-0963">Cytoplasm</keyword>
<dbReference type="NCBIfam" id="TIGR00138">
    <property type="entry name" value="rsmG_gidB"/>
    <property type="match status" value="1"/>
</dbReference>
<dbReference type="PANTHER" id="PTHR31760">
    <property type="entry name" value="S-ADENOSYL-L-METHIONINE-DEPENDENT METHYLTRANSFERASES SUPERFAMILY PROTEIN"/>
    <property type="match status" value="1"/>
</dbReference>
<dbReference type="PANTHER" id="PTHR31760:SF0">
    <property type="entry name" value="S-ADENOSYL-L-METHIONINE-DEPENDENT METHYLTRANSFERASES SUPERFAMILY PROTEIN"/>
    <property type="match status" value="1"/>
</dbReference>
<evidence type="ECO:0000313" key="4">
    <source>
        <dbReference type="EMBL" id="CAB4563400.1"/>
    </source>
</evidence>
<evidence type="ECO:0000256" key="1">
    <source>
        <dbReference type="ARBA" id="ARBA00022490"/>
    </source>
</evidence>
<dbReference type="Pfam" id="PF02527">
    <property type="entry name" value="GidB"/>
    <property type="match status" value="1"/>
</dbReference>
<evidence type="ECO:0000256" key="2">
    <source>
        <dbReference type="ARBA" id="ARBA00022552"/>
    </source>
</evidence>
<reference evidence="4" key="1">
    <citation type="submission" date="2020-05" db="EMBL/GenBank/DDBJ databases">
        <authorList>
            <person name="Chiriac C."/>
            <person name="Salcher M."/>
            <person name="Ghai R."/>
            <person name="Kavagutti S V."/>
        </authorList>
    </citation>
    <scope>NUCLEOTIDE SEQUENCE</scope>
</reference>
<accession>A0A6J6DH49</accession>
<protein>
    <submittedName>
        <fullName evidence="4">Unannotated protein</fullName>
    </submittedName>
</protein>
<keyword evidence="3" id="KW-0808">Transferase</keyword>
<evidence type="ECO:0000256" key="3">
    <source>
        <dbReference type="ARBA" id="ARBA00022679"/>
    </source>
</evidence>
<dbReference type="SUPFAM" id="SSF53335">
    <property type="entry name" value="S-adenosyl-L-methionine-dependent methyltransferases"/>
    <property type="match status" value="1"/>
</dbReference>
<proteinExistence type="inferred from homology"/>
<dbReference type="InterPro" id="IPR029063">
    <property type="entry name" value="SAM-dependent_MTases_sf"/>
</dbReference>
<keyword evidence="2" id="KW-0698">rRNA processing</keyword>
<dbReference type="GO" id="GO:0005829">
    <property type="term" value="C:cytosol"/>
    <property type="evidence" value="ECO:0007669"/>
    <property type="project" value="TreeGrafter"/>
</dbReference>
<dbReference type="EMBL" id="CAEZTM010000006">
    <property type="protein sequence ID" value="CAB4563400.1"/>
    <property type="molecule type" value="Genomic_DNA"/>
</dbReference>
<dbReference type="Gene3D" id="3.40.50.150">
    <property type="entry name" value="Vaccinia Virus protein VP39"/>
    <property type="match status" value="1"/>
</dbReference>
<sequence length="213" mass="22900">MKHSAVEPEPESAPTLCGEALPALRSFAADIALYGEELGLVGPRELDRLWTRHILNSALLARLIGAGTLADVGSGAGFPGLVVAIMRPDVSCILIEPLGRRATWLEDESKRLGLGNVTVLNQRAEDTVGQAQYDYVTARAVSALKTLIPLVVPLVRPGGELVLMKGERVDQEIRDAASLLVSNGLQEPRVQITGPEYGTEETRVFRARVAEKA</sequence>
<name>A0A6J6DH49_9ZZZZ</name>
<organism evidence="4">
    <name type="scientific">freshwater metagenome</name>
    <dbReference type="NCBI Taxonomy" id="449393"/>
    <lineage>
        <taxon>unclassified sequences</taxon>
        <taxon>metagenomes</taxon>
        <taxon>ecological metagenomes</taxon>
    </lineage>
</organism>
<dbReference type="PIRSF" id="PIRSF003078">
    <property type="entry name" value="GidB"/>
    <property type="match status" value="1"/>
</dbReference>
<dbReference type="InterPro" id="IPR003682">
    <property type="entry name" value="rRNA_ssu_MeTfrase_G"/>
</dbReference>
<dbReference type="AlphaFoldDB" id="A0A6J6DH49"/>
<dbReference type="GO" id="GO:0070043">
    <property type="term" value="F:rRNA (guanine-N7-)-methyltransferase activity"/>
    <property type="evidence" value="ECO:0007669"/>
    <property type="project" value="TreeGrafter"/>
</dbReference>
<gene>
    <name evidence="4" type="ORF">UFOPK1684_00258</name>
</gene>